<accession>A0AAX4Y379</accession>
<feature type="non-terminal residue" evidence="1">
    <location>
        <position position="1"/>
    </location>
</feature>
<dbReference type="Proteomes" id="UP001221924">
    <property type="component" value="Unassembled WGS sequence"/>
</dbReference>
<sequence length="66" mass="7317">MHCATMLFLGMVDDATTFAESQGGGGGGSDLKWGRDEDEDNRAWALRCMRMASRMMRSTIGKKSKR</sequence>
<evidence type="ECO:0000313" key="1">
    <source>
        <dbReference type="EMBL" id="MDE8698423.1"/>
    </source>
</evidence>
<dbReference type="AlphaFoldDB" id="A0AAX4Y379"/>
<comment type="caution">
    <text evidence="1">The sequence shown here is derived from an EMBL/GenBank/DDBJ whole genome shotgun (WGS) entry which is preliminary data.</text>
</comment>
<evidence type="ECO:0000313" key="2">
    <source>
        <dbReference type="Proteomes" id="UP001221924"/>
    </source>
</evidence>
<gene>
    <name evidence="1" type="ORF">PZH42_31495</name>
</gene>
<dbReference type="EMBL" id="JARFID010001198">
    <property type="protein sequence ID" value="MDE8698423.1"/>
    <property type="molecule type" value="Genomic_DNA"/>
</dbReference>
<protein>
    <submittedName>
        <fullName evidence="1">Recombinase</fullName>
    </submittedName>
</protein>
<proteinExistence type="predicted"/>
<reference evidence="1" key="1">
    <citation type="submission" date="2023-03" db="EMBL/GenBank/DDBJ databases">
        <title>DFI Biobank Strains.</title>
        <authorList>
            <person name="Mostad J."/>
            <person name="Paddock L."/>
            <person name="Medina S."/>
            <person name="Waligurski E."/>
            <person name="Barat B."/>
            <person name="Smith R."/>
            <person name="Burgo V."/>
            <person name="Metcalfe C."/>
            <person name="Woodson C."/>
            <person name="Sundararajan A."/>
            <person name="Ramaswamy R."/>
            <person name="Lin H."/>
            <person name="Pamer E.G."/>
        </authorList>
    </citation>
    <scope>NUCLEOTIDE SEQUENCE</scope>
    <source>
        <strain evidence="1">DFI.9.5</strain>
    </source>
</reference>
<organism evidence="1 2">
    <name type="scientific">Bacteroides cellulosilyticus</name>
    <dbReference type="NCBI Taxonomy" id="246787"/>
    <lineage>
        <taxon>Bacteria</taxon>
        <taxon>Pseudomonadati</taxon>
        <taxon>Bacteroidota</taxon>
        <taxon>Bacteroidia</taxon>
        <taxon>Bacteroidales</taxon>
        <taxon>Bacteroidaceae</taxon>
        <taxon>Bacteroides</taxon>
    </lineage>
</organism>
<name>A0AAX4Y379_9BACE</name>